<evidence type="ECO:0000313" key="4">
    <source>
        <dbReference type="Proteomes" id="UP001285263"/>
    </source>
</evidence>
<dbReference type="PANTHER" id="PTHR35936:SF25">
    <property type="entry name" value="ABC TRANSPORTER SUBSTRATE-BINDING PROTEIN"/>
    <property type="match status" value="1"/>
</dbReference>
<dbReference type="InterPro" id="IPR001638">
    <property type="entry name" value="Solute-binding_3/MltF_N"/>
</dbReference>
<reference evidence="3 4" key="1">
    <citation type="submission" date="2023-11" db="EMBL/GenBank/DDBJ databases">
        <title>Paucibacter sp. nov., isolated from fresh soil in Korea.</title>
        <authorList>
            <person name="Le N.T.T."/>
        </authorList>
    </citation>
    <scope>NUCLEOTIDE SEQUENCE [LARGE SCALE GENOMIC DNA]</scope>
    <source>
        <strain evidence="3 4">R3-3</strain>
    </source>
</reference>
<name>A0ABU5DRI4_9BURK</name>
<accession>A0ABU5DRI4</accession>
<dbReference type="EMBL" id="JAXCLA010000009">
    <property type="protein sequence ID" value="MDY0747839.1"/>
    <property type="molecule type" value="Genomic_DNA"/>
</dbReference>
<dbReference type="SUPFAM" id="SSF53850">
    <property type="entry name" value="Periplasmic binding protein-like II"/>
    <property type="match status" value="1"/>
</dbReference>
<keyword evidence="4" id="KW-1185">Reference proteome</keyword>
<comment type="caution">
    <text evidence="3">The sequence shown here is derived from an EMBL/GenBank/DDBJ whole genome shotgun (WGS) entry which is preliminary data.</text>
</comment>
<feature type="domain" description="Solute-binding protein family 3/N-terminal" evidence="2">
    <location>
        <begin position="18"/>
        <end position="251"/>
    </location>
</feature>
<dbReference type="Proteomes" id="UP001285263">
    <property type="component" value="Unassembled WGS sequence"/>
</dbReference>
<gene>
    <name evidence="3" type="ORF">SNE35_25275</name>
</gene>
<evidence type="ECO:0000313" key="3">
    <source>
        <dbReference type="EMBL" id="MDY0747839.1"/>
    </source>
</evidence>
<evidence type="ECO:0000256" key="1">
    <source>
        <dbReference type="ARBA" id="ARBA00022729"/>
    </source>
</evidence>
<evidence type="ECO:0000259" key="2">
    <source>
        <dbReference type="Pfam" id="PF00497"/>
    </source>
</evidence>
<protein>
    <submittedName>
        <fullName evidence="3">Transporter substrate-binding domain-containing protein</fullName>
    </submittedName>
</protein>
<sequence length="258" mass="28237">MALCLAAVAALAQPPRTVVVAVDDAHPPYAYAQNNQAAGAYVEVLGAAMRELPGWRLKLVLRPWARALQEAQQGRVDAFLPPYREVNRDWVTVFAGPLHTEEVVLSCAARVRIGPASHWPEDFAGLRIGTTRAYLLSHELSAAIGSAHVKHREYRQGRDALAALAHDEIDCYGNDALDIEHSYSAALADQHWAARMPGRLEAPFLLSSQKAYLGISTQSLAQRPELADFVEALNARLAQMRASGEIKRLMAEALASRK</sequence>
<organism evidence="3 4">
    <name type="scientific">Roseateles agri</name>
    <dbReference type="NCBI Taxonomy" id="3098619"/>
    <lineage>
        <taxon>Bacteria</taxon>
        <taxon>Pseudomonadati</taxon>
        <taxon>Pseudomonadota</taxon>
        <taxon>Betaproteobacteria</taxon>
        <taxon>Burkholderiales</taxon>
        <taxon>Sphaerotilaceae</taxon>
        <taxon>Roseateles</taxon>
    </lineage>
</organism>
<dbReference type="RefSeq" id="WP_320425808.1">
    <property type="nucleotide sequence ID" value="NZ_JAXCLA010000009.1"/>
</dbReference>
<dbReference type="PANTHER" id="PTHR35936">
    <property type="entry name" value="MEMBRANE-BOUND LYTIC MUREIN TRANSGLYCOSYLASE F"/>
    <property type="match status" value="1"/>
</dbReference>
<keyword evidence="1" id="KW-0732">Signal</keyword>
<proteinExistence type="predicted"/>
<dbReference type="Gene3D" id="3.40.190.10">
    <property type="entry name" value="Periplasmic binding protein-like II"/>
    <property type="match status" value="2"/>
</dbReference>
<dbReference type="Pfam" id="PF00497">
    <property type="entry name" value="SBP_bac_3"/>
    <property type="match status" value="1"/>
</dbReference>